<dbReference type="Proteomes" id="UP000218334">
    <property type="component" value="Unassembled WGS sequence"/>
</dbReference>
<gene>
    <name evidence="1" type="ORF">ARMSODRAFT_620962</name>
</gene>
<sequence>MNNAGYVLSTKFKATRILSRMSPQRTRCSNSPAHKGSSSLSFVTAWWTALVLRHGMTMLKKSNIASFKKPSFLICSLNLKKTYFDSFPFSRGVSTFRSVEELYRHDSTQIGVPSMAFVD</sequence>
<dbReference type="EMBL" id="KZ293472">
    <property type="protein sequence ID" value="PBK61802.1"/>
    <property type="molecule type" value="Genomic_DNA"/>
</dbReference>
<name>A0A2H3B421_9AGAR</name>
<accession>A0A2H3B421</accession>
<organism evidence="1 2">
    <name type="scientific">Armillaria solidipes</name>
    <dbReference type="NCBI Taxonomy" id="1076256"/>
    <lineage>
        <taxon>Eukaryota</taxon>
        <taxon>Fungi</taxon>
        <taxon>Dikarya</taxon>
        <taxon>Basidiomycota</taxon>
        <taxon>Agaricomycotina</taxon>
        <taxon>Agaricomycetes</taxon>
        <taxon>Agaricomycetidae</taxon>
        <taxon>Agaricales</taxon>
        <taxon>Marasmiineae</taxon>
        <taxon>Physalacriaceae</taxon>
        <taxon>Armillaria</taxon>
    </lineage>
</organism>
<evidence type="ECO:0000313" key="1">
    <source>
        <dbReference type="EMBL" id="PBK61802.1"/>
    </source>
</evidence>
<protein>
    <submittedName>
        <fullName evidence="1">Uncharacterized protein</fullName>
    </submittedName>
</protein>
<proteinExistence type="predicted"/>
<keyword evidence="2" id="KW-1185">Reference proteome</keyword>
<evidence type="ECO:0000313" key="2">
    <source>
        <dbReference type="Proteomes" id="UP000218334"/>
    </source>
</evidence>
<reference evidence="2" key="1">
    <citation type="journal article" date="2017" name="Nat. Ecol. Evol.">
        <title>Genome expansion and lineage-specific genetic innovations in the forest pathogenic fungi Armillaria.</title>
        <authorList>
            <person name="Sipos G."/>
            <person name="Prasanna A.N."/>
            <person name="Walter M.C."/>
            <person name="O'Connor E."/>
            <person name="Balint B."/>
            <person name="Krizsan K."/>
            <person name="Kiss B."/>
            <person name="Hess J."/>
            <person name="Varga T."/>
            <person name="Slot J."/>
            <person name="Riley R."/>
            <person name="Boka B."/>
            <person name="Rigling D."/>
            <person name="Barry K."/>
            <person name="Lee J."/>
            <person name="Mihaltcheva S."/>
            <person name="LaButti K."/>
            <person name="Lipzen A."/>
            <person name="Waldron R."/>
            <person name="Moloney N.M."/>
            <person name="Sperisen C."/>
            <person name="Kredics L."/>
            <person name="Vagvoelgyi C."/>
            <person name="Patrignani A."/>
            <person name="Fitzpatrick D."/>
            <person name="Nagy I."/>
            <person name="Doyle S."/>
            <person name="Anderson J.B."/>
            <person name="Grigoriev I.V."/>
            <person name="Gueldener U."/>
            <person name="Muensterkoetter M."/>
            <person name="Nagy L.G."/>
        </authorList>
    </citation>
    <scope>NUCLEOTIDE SEQUENCE [LARGE SCALE GENOMIC DNA]</scope>
    <source>
        <strain evidence="2">28-4</strain>
    </source>
</reference>
<dbReference type="AlphaFoldDB" id="A0A2H3B421"/>